<accession>A0A1X7GMZ0</accession>
<keyword evidence="1 4" id="KW-0808">Transferase</keyword>
<dbReference type="EMBL" id="FXAF01000011">
    <property type="protein sequence ID" value="SMF71483.1"/>
    <property type="molecule type" value="Genomic_DNA"/>
</dbReference>
<dbReference type="InterPro" id="IPR050832">
    <property type="entry name" value="Bact_Acetyltransf"/>
</dbReference>
<evidence type="ECO:0000313" key="5">
    <source>
        <dbReference type="Proteomes" id="UP000192903"/>
    </source>
</evidence>
<protein>
    <submittedName>
        <fullName evidence="4">Putative acetyltransferase</fullName>
    </submittedName>
</protein>
<evidence type="ECO:0000256" key="2">
    <source>
        <dbReference type="ARBA" id="ARBA00023315"/>
    </source>
</evidence>
<name>A0A1X7GMZ0_9HYPH</name>
<evidence type="ECO:0000313" key="4">
    <source>
        <dbReference type="EMBL" id="SMF71483.1"/>
    </source>
</evidence>
<dbReference type="AlphaFoldDB" id="A0A1X7GMZ0"/>
<keyword evidence="2" id="KW-0012">Acyltransferase</keyword>
<dbReference type="PROSITE" id="PS51186">
    <property type="entry name" value="GNAT"/>
    <property type="match status" value="1"/>
</dbReference>
<dbReference type="SUPFAM" id="SSF55729">
    <property type="entry name" value="Acyl-CoA N-acyltransferases (Nat)"/>
    <property type="match status" value="1"/>
</dbReference>
<evidence type="ECO:0000256" key="1">
    <source>
        <dbReference type="ARBA" id="ARBA00022679"/>
    </source>
</evidence>
<dbReference type="OrthoDB" id="336415at2"/>
<dbReference type="RefSeq" id="WP_085424646.1">
    <property type="nucleotide sequence ID" value="NZ_FXAF01000011.1"/>
</dbReference>
<dbReference type="GO" id="GO:0016747">
    <property type="term" value="F:acyltransferase activity, transferring groups other than amino-acyl groups"/>
    <property type="evidence" value="ECO:0007669"/>
    <property type="project" value="InterPro"/>
</dbReference>
<dbReference type="InterPro" id="IPR000182">
    <property type="entry name" value="GNAT_dom"/>
</dbReference>
<dbReference type="Gene3D" id="3.40.630.30">
    <property type="match status" value="1"/>
</dbReference>
<dbReference type="InterPro" id="IPR016181">
    <property type="entry name" value="Acyl_CoA_acyltransferase"/>
</dbReference>
<organism evidence="4 5">
    <name type="scientific">Xaviernesmea oryzae</name>
    <dbReference type="NCBI Taxonomy" id="464029"/>
    <lineage>
        <taxon>Bacteria</taxon>
        <taxon>Pseudomonadati</taxon>
        <taxon>Pseudomonadota</taxon>
        <taxon>Alphaproteobacteria</taxon>
        <taxon>Hyphomicrobiales</taxon>
        <taxon>Rhizobiaceae</taxon>
        <taxon>Rhizobium/Agrobacterium group</taxon>
        <taxon>Xaviernesmea</taxon>
    </lineage>
</organism>
<evidence type="ECO:0000259" key="3">
    <source>
        <dbReference type="PROSITE" id="PS51186"/>
    </source>
</evidence>
<dbReference type="STRING" id="464029.SAMN02982989_4032"/>
<gene>
    <name evidence="4" type="ORF">SAMN02982989_4032</name>
</gene>
<dbReference type="PANTHER" id="PTHR43877">
    <property type="entry name" value="AMINOALKYLPHOSPHONATE N-ACETYLTRANSFERASE-RELATED-RELATED"/>
    <property type="match status" value="1"/>
</dbReference>
<dbReference type="Proteomes" id="UP000192903">
    <property type="component" value="Unassembled WGS sequence"/>
</dbReference>
<proteinExistence type="predicted"/>
<feature type="domain" description="N-acetyltransferase" evidence="3">
    <location>
        <begin position="20"/>
        <end position="180"/>
    </location>
</feature>
<dbReference type="Pfam" id="PF00583">
    <property type="entry name" value="Acetyltransf_1"/>
    <property type="match status" value="1"/>
</dbReference>
<keyword evidence="5" id="KW-1185">Reference proteome</keyword>
<sequence>MQDFDIPPPLDPDARWPDGLSIRARTPADAAAIAALHNLPGYRYGTLRTPHHTPDEIRKGIENQSSNSFSLVAEQDGRIVGDCGLTRFANHRRAHAGSIGMGVHDAYHGRGIGSALIGEILAIADRWLNLKRIELTVYTDNEPALALYRKFGFEVEGHLKAFAFRDGHYVDAYSMARLRT</sequence>
<reference evidence="5" key="1">
    <citation type="submission" date="2017-04" db="EMBL/GenBank/DDBJ databases">
        <authorList>
            <person name="Varghese N."/>
            <person name="Submissions S."/>
        </authorList>
    </citation>
    <scope>NUCLEOTIDE SEQUENCE [LARGE SCALE GENOMIC DNA]</scope>
    <source>
        <strain evidence="5">B4P</strain>
    </source>
</reference>
<dbReference type="CDD" id="cd04301">
    <property type="entry name" value="NAT_SF"/>
    <property type="match status" value="1"/>
</dbReference>